<proteinExistence type="evidence at transcript level"/>
<protein>
    <recommendedName>
        <fullName evidence="2">Lipocalin</fullName>
    </recommendedName>
</protein>
<accession>G3MTD9</accession>
<evidence type="ECO:0008006" key="2">
    <source>
        <dbReference type="Google" id="ProtNLM"/>
    </source>
</evidence>
<name>G3MTD9_AMBMU</name>
<reference evidence="1" key="1">
    <citation type="journal article" date="2011" name="PLoS ONE">
        <title>A deep insight into the sialotranscriptome of the gulf coast tick, Amblyomma maculatum.</title>
        <authorList>
            <person name="Karim S."/>
            <person name="Singh P."/>
            <person name="Ribeiro J.M."/>
        </authorList>
    </citation>
    <scope>NUCLEOTIDE SEQUENCE</scope>
    <source>
        <tissue evidence="1">Salivary gland</tissue>
    </source>
</reference>
<dbReference type="EMBL" id="JO845140">
    <property type="protein sequence ID" value="AEO36757.1"/>
    <property type="molecule type" value="mRNA"/>
</dbReference>
<dbReference type="SUPFAM" id="SSF50814">
    <property type="entry name" value="Lipocalins"/>
    <property type="match status" value="1"/>
</dbReference>
<dbReference type="InterPro" id="IPR012674">
    <property type="entry name" value="Calycin"/>
</dbReference>
<sequence>MRIRSPDRSCSKQWFCVNFLQYKKNEGDLLYLDLRYKLVKEDNDKLSDLPWRHKYFTATLQNGKELDDDARMAVSSLIDIKPDSLYTLEYWNQKAKCFVLSFIGSNGRKKCEMYEWNETVHIRANLKPPGNIYRNCEQEFHAQCGASFEIIYRYLGCSNATYIQG</sequence>
<organism evidence="1">
    <name type="scientific">Amblyomma maculatum</name>
    <name type="common">Gulf Coast tick</name>
    <dbReference type="NCBI Taxonomy" id="34609"/>
    <lineage>
        <taxon>Eukaryota</taxon>
        <taxon>Metazoa</taxon>
        <taxon>Ecdysozoa</taxon>
        <taxon>Arthropoda</taxon>
        <taxon>Chelicerata</taxon>
        <taxon>Arachnida</taxon>
        <taxon>Acari</taxon>
        <taxon>Parasitiformes</taxon>
        <taxon>Ixodida</taxon>
        <taxon>Ixodoidea</taxon>
        <taxon>Ixodidae</taxon>
        <taxon>Amblyomminae</taxon>
        <taxon>Amblyomma</taxon>
    </lineage>
</organism>
<dbReference type="AlphaFoldDB" id="G3MTD9"/>
<evidence type="ECO:0000313" key="1">
    <source>
        <dbReference type="EMBL" id="AEO36757.1"/>
    </source>
</evidence>